<dbReference type="InterPro" id="IPR043145">
    <property type="entry name" value="Znf_ZZ_sf"/>
</dbReference>
<dbReference type="GO" id="GO:0005634">
    <property type="term" value="C:nucleus"/>
    <property type="evidence" value="ECO:0007669"/>
    <property type="project" value="UniProtKB-SubCell"/>
</dbReference>
<keyword evidence="8" id="KW-0805">Transcription regulation</keyword>
<evidence type="ECO:0000259" key="13">
    <source>
        <dbReference type="PROSITE" id="PS51727"/>
    </source>
</evidence>
<keyword evidence="6" id="KW-0862">Zinc</keyword>
<dbReference type="SUPFAM" id="SSF57850">
    <property type="entry name" value="RING/U-box"/>
    <property type="match status" value="1"/>
</dbReference>
<dbReference type="GO" id="GO:0003713">
    <property type="term" value="F:transcription coactivator activity"/>
    <property type="evidence" value="ECO:0007669"/>
    <property type="project" value="TreeGrafter"/>
</dbReference>
<dbReference type="PANTHER" id="PTHR13808:SF1">
    <property type="entry name" value="HISTONE ACETYLTRANSFERASE"/>
    <property type="match status" value="1"/>
</dbReference>
<evidence type="ECO:0000256" key="6">
    <source>
        <dbReference type="ARBA" id="ARBA00022833"/>
    </source>
</evidence>
<keyword evidence="3" id="KW-0808">Transferase</keyword>
<dbReference type="Gene3D" id="3.30.60.90">
    <property type="match status" value="1"/>
</dbReference>
<dbReference type="Proteomes" id="UP000237271">
    <property type="component" value="Unassembled WGS sequence"/>
</dbReference>
<accession>A0A2P4YSK5</accession>
<reference evidence="14 15" key="1">
    <citation type="journal article" date="2017" name="Genome Biol. Evol.">
        <title>Phytophthora megakarya and P. palmivora, closely related causal agents of cacao black pod rot, underwent increases in genome sizes and gene numbers by different mechanisms.</title>
        <authorList>
            <person name="Ali S.S."/>
            <person name="Shao J."/>
            <person name="Lary D.J."/>
            <person name="Kronmiller B."/>
            <person name="Shen D."/>
            <person name="Strem M.D."/>
            <person name="Amoako-Attah I."/>
            <person name="Akrofi A.Y."/>
            <person name="Begoude B.A."/>
            <person name="Ten Hoopen G.M."/>
            <person name="Coulibaly K."/>
            <person name="Kebe B.I."/>
            <person name="Melnick R.L."/>
            <person name="Guiltinan M.J."/>
            <person name="Tyler B.M."/>
            <person name="Meinhardt L.W."/>
            <person name="Bailey B.A."/>
        </authorList>
    </citation>
    <scope>NUCLEOTIDE SEQUENCE [LARGE SCALE GENOMIC DNA]</scope>
    <source>
        <strain evidence="15">sbr112.9</strain>
    </source>
</reference>
<sequence length="261" mass="29724">MNGDRQLPPDKKTQSWHLRGGKLSFGGVISRIKEEVSAVPAIPQVSQQVDVKVREVFSKCQFAVQRLKHDLLVVDLVVVDDDKDNNVEGAGFAGERRRKGCHPETLVPSWYGQVPRFFSSRFMFHQLCSFAGYQFDSLRRAKHSTMMMLHHYFNEQVAQLNVFCRECSLLITRADFWSCRSCVRYALCDTCYRRQGNEHPHQLVFGPAPLRVAPQIHEISEHPAHPVQPQPTGQNRTEPQNQQVSEYSAALSATVNVCELC</sequence>
<dbReference type="GO" id="GO:0008270">
    <property type="term" value="F:zinc ion binding"/>
    <property type="evidence" value="ECO:0007669"/>
    <property type="project" value="UniProtKB-KW"/>
</dbReference>
<comment type="caution">
    <text evidence="14">The sequence shown here is derived from an EMBL/GenBank/DDBJ whole genome shotgun (WGS) entry which is preliminary data.</text>
</comment>
<feature type="domain" description="CBP/p300-type HAT" evidence="13">
    <location>
        <begin position="1"/>
        <end position="157"/>
    </location>
</feature>
<evidence type="ECO:0000256" key="12">
    <source>
        <dbReference type="SAM" id="MobiDB-lite"/>
    </source>
</evidence>
<dbReference type="PANTHER" id="PTHR13808">
    <property type="entry name" value="CBP/P300-RELATED"/>
    <property type="match status" value="1"/>
</dbReference>
<keyword evidence="7" id="KW-0156">Chromatin regulator</keyword>
<organism evidence="14 15">
    <name type="scientific">Phytophthora palmivora</name>
    <dbReference type="NCBI Taxonomy" id="4796"/>
    <lineage>
        <taxon>Eukaryota</taxon>
        <taxon>Sar</taxon>
        <taxon>Stramenopiles</taxon>
        <taxon>Oomycota</taxon>
        <taxon>Peronosporomycetes</taxon>
        <taxon>Peronosporales</taxon>
        <taxon>Peronosporaceae</taxon>
        <taxon>Phytophthora</taxon>
    </lineage>
</organism>
<evidence type="ECO:0000256" key="9">
    <source>
        <dbReference type="ARBA" id="ARBA00023163"/>
    </source>
</evidence>
<dbReference type="AlphaFoldDB" id="A0A2P4YSK5"/>
<protein>
    <recommendedName>
        <fullName evidence="2">histone acetyltransferase</fullName>
        <ecNumber evidence="2">2.3.1.48</ecNumber>
    </recommendedName>
</protein>
<evidence type="ECO:0000256" key="5">
    <source>
        <dbReference type="ARBA" id="ARBA00022771"/>
    </source>
</evidence>
<evidence type="ECO:0000256" key="8">
    <source>
        <dbReference type="ARBA" id="ARBA00023015"/>
    </source>
</evidence>
<evidence type="ECO:0000256" key="1">
    <source>
        <dbReference type="ARBA" id="ARBA00004123"/>
    </source>
</evidence>
<evidence type="ECO:0000256" key="11">
    <source>
        <dbReference type="ARBA" id="ARBA00048017"/>
    </source>
</evidence>
<dbReference type="PROSITE" id="PS51727">
    <property type="entry name" value="CBP_P300_HAT"/>
    <property type="match status" value="1"/>
</dbReference>
<feature type="compositionally biased region" description="Polar residues" evidence="12">
    <location>
        <begin position="230"/>
        <end position="245"/>
    </location>
</feature>
<evidence type="ECO:0000256" key="7">
    <source>
        <dbReference type="ARBA" id="ARBA00022853"/>
    </source>
</evidence>
<keyword evidence="10" id="KW-0539">Nucleus</keyword>
<gene>
    <name evidence="14" type="ORF">PHPALM_1346</name>
</gene>
<proteinExistence type="predicted"/>
<keyword evidence="9" id="KW-0804">Transcription</keyword>
<evidence type="ECO:0000256" key="3">
    <source>
        <dbReference type="ARBA" id="ARBA00022679"/>
    </source>
</evidence>
<keyword evidence="15" id="KW-1185">Reference proteome</keyword>
<feature type="region of interest" description="Disordered" evidence="12">
    <location>
        <begin position="223"/>
        <end position="245"/>
    </location>
</feature>
<dbReference type="GO" id="GO:0031490">
    <property type="term" value="F:chromatin DNA binding"/>
    <property type="evidence" value="ECO:0007669"/>
    <property type="project" value="TreeGrafter"/>
</dbReference>
<evidence type="ECO:0000256" key="2">
    <source>
        <dbReference type="ARBA" id="ARBA00013184"/>
    </source>
</evidence>
<dbReference type="EC" id="2.3.1.48" evidence="2"/>
<name>A0A2P4YSK5_9STRA</name>
<evidence type="ECO:0000313" key="14">
    <source>
        <dbReference type="EMBL" id="POM80772.1"/>
    </source>
</evidence>
<dbReference type="GO" id="GO:0004402">
    <property type="term" value="F:histone acetyltransferase activity"/>
    <property type="evidence" value="ECO:0007669"/>
    <property type="project" value="InterPro"/>
</dbReference>
<dbReference type="GO" id="GO:0045944">
    <property type="term" value="P:positive regulation of transcription by RNA polymerase II"/>
    <property type="evidence" value="ECO:0007669"/>
    <property type="project" value="TreeGrafter"/>
</dbReference>
<evidence type="ECO:0000256" key="10">
    <source>
        <dbReference type="ARBA" id="ARBA00023242"/>
    </source>
</evidence>
<dbReference type="InterPro" id="IPR031162">
    <property type="entry name" value="CBP_P300_HAT"/>
</dbReference>
<dbReference type="InterPro" id="IPR013178">
    <property type="entry name" value="Histone_AcTrfase_Rtt109/CBP"/>
</dbReference>
<dbReference type="GO" id="GO:0000123">
    <property type="term" value="C:histone acetyltransferase complex"/>
    <property type="evidence" value="ECO:0007669"/>
    <property type="project" value="TreeGrafter"/>
</dbReference>
<dbReference type="EMBL" id="NCKW01000289">
    <property type="protein sequence ID" value="POM80772.1"/>
    <property type="molecule type" value="Genomic_DNA"/>
</dbReference>
<comment type="subcellular location">
    <subcellularLocation>
        <location evidence="1">Nucleus</location>
    </subcellularLocation>
</comment>
<keyword evidence="5" id="KW-0863">Zinc-finger</keyword>
<dbReference type="GO" id="GO:0005667">
    <property type="term" value="C:transcription regulator complex"/>
    <property type="evidence" value="ECO:0007669"/>
    <property type="project" value="TreeGrafter"/>
</dbReference>
<evidence type="ECO:0000256" key="4">
    <source>
        <dbReference type="ARBA" id="ARBA00022723"/>
    </source>
</evidence>
<dbReference type="OrthoDB" id="899at2759"/>
<comment type="catalytic activity">
    <reaction evidence="11">
        <text>L-lysyl-[protein] + acetyl-CoA = N(6)-acetyl-L-lysyl-[protein] + CoA + H(+)</text>
        <dbReference type="Rhea" id="RHEA:45948"/>
        <dbReference type="Rhea" id="RHEA-COMP:9752"/>
        <dbReference type="Rhea" id="RHEA-COMP:10731"/>
        <dbReference type="ChEBI" id="CHEBI:15378"/>
        <dbReference type="ChEBI" id="CHEBI:29969"/>
        <dbReference type="ChEBI" id="CHEBI:57287"/>
        <dbReference type="ChEBI" id="CHEBI:57288"/>
        <dbReference type="ChEBI" id="CHEBI:61930"/>
        <dbReference type="EC" id="2.3.1.48"/>
    </reaction>
</comment>
<evidence type="ECO:0000313" key="15">
    <source>
        <dbReference type="Proteomes" id="UP000237271"/>
    </source>
</evidence>
<keyword evidence="4" id="KW-0479">Metal-binding</keyword>